<name>A0A7U4E7K7_RUNSL</name>
<dbReference type="KEGG" id="rsi:Runsl_4446"/>
<proteinExistence type="predicted"/>
<dbReference type="Proteomes" id="UP000000493">
    <property type="component" value="Chromosome"/>
</dbReference>
<protein>
    <submittedName>
        <fullName evidence="1">Uncharacterized protein</fullName>
    </submittedName>
</protein>
<accession>A0A7U4E7K7</accession>
<keyword evidence="2" id="KW-1185">Reference proteome</keyword>
<sequence>MRASSTLFQTMGDLRQEGYKDDSCLFSIIILFLL</sequence>
<dbReference type="AlphaFoldDB" id="A0A7U4E7K7"/>
<gene>
    <name evidence="1" type="ordered locus">Runsl_4446</name>
</gene>
<evidence type="ECO:0000313" key="1">
    <source>
        <dbReference type="EMBL" id="AEI50771.1"/>
    </source>
</evidence>
<reference evidence="1 2" key="2">
    <citation type="journal article" date="2012" name="Stand. Genomic Sci.">
        <title>Complete genome sequence of the aquatic bacterium Runella slithyformis type strain (LSU 4(T)).</title>
        <authorList>
            <person name="Copeland A."/>
            <person name="Zhang X."/>
            <person name="Misra M."/>
            <person name="Lapidus A."/>
            <person name="Nolan M."/>
            <person name="Lucas S."/>
            <person name="Deshpande S."/>
            <person name="Cheng J.F."/>
            <person name="Tapia R."/>
            <person name="Goodwin L.A."/>
            <person name="Pitluck S."/>
            <person name="Liolios K."/>
            <person name="Pagani I."/>
            <person name="Ivanova N."/>
            <person name="Mikhailova N."/>
            <person name="Pati A."/>
            <person name="Chen A."/>
            <person name="Palaniappan K."/>
            <person name="Land M."/>
            <person name="Hauser L."/>
            <person name="Pan C."/>
            <person name="Jeffries C.D."/>
            <person name="Detter J.C."/>
            <person name="Brambilla E.M."/>
            <person name="Rohde M."/>
            <person name="Djao O.D."/>
            <person name="Goker M."/>
            <person name="Sikorski J."/>
            <person name="Tindall B.J."/>
            <person name="Woyke T."/>
            <person name="Bristow J."/>
            <person name="Eisen J.A."/>
            <person name="Markowitz V."/>
            <person name="Hugenholtz P."/>
            <person name="Kyrpides N.C."/>
            <person name="Klenk H.P."/>
            <person name="Mavromatis K."/>
        </authorList>
    </citation>
    <scope>NUCLEOTIDE SEQUENCE [LARGE SCALE GENOMIC DNA]</scope>
    <source>
        <strain evidence="2">ATCC 29530 / DSM 19594 / LMG 11500 / NCIMB 11436 / LSU 4</strain>
    </source>
</reference>
<reference evidence="2" key="1">
    <citation type="submission" date="2011-06" db="EMBL/GenBank/DDBJ databases">
        <title>The complete genome of chromosome of Runella slithyformis DSM 19594.</title>
        <authorList>
            <consortium name="US DOE Joint Genome Institute (JGI-PGF)"/>
            <person name="Lucas S."/>
            <person name="Han J."/>
            <person name="Lapidus A."/>
            <person name="Bruce D."/>
            <person name="Goodwin L."/>
            <person name="Pitluck S."/>
            <person name="Peters L."/>
            <person name="Kyrpides N."/>
            <person name="Mavromatis K."/>
            <person name="Ivanova N."/>
            <person name="Ovchinnikova G."/>
            <person name="Zhang X."/>
            <person name="Misra M."/>
            <person name="Detter J.C."/>
            <person name="Tapia R."/>
            <person name="Han C."/>
            <person name="Land M."/>
            <person name="Hauser L."/>
            <person name="Markowitz V."/>
            <person name="Cheng J.-F."/>
            <person name="Hugenholtz P."/>
            <person name="Woyke T."/>
            <person name="Wu D."/>
            <person name="Tindall B."/>
            <person name="Faehrich R."/>
            <person name="Brambilla E."/>
            <person name="Klenk H.-P."/>
            <person name="Eisen J.A."/>
        </authorList>
    </citation>
    <scope>NUCLEOTIDE SEQUENCE [LARGE SCALE GENOMIC DNA]</scope>
    <source>
        <strain evidence="2">ATCC 29530 / DSM 19594 / LMG 11500 / NCIMB 11436 / LSU 4</strain>
    </source>
</reference>
<organism evidence="1 2">
    <name type="scientific">Runella slithyformis (strain ATCC 29530 / DSM 19594 / LMG 11500 / NCIMB 11436 / LSU 4)</name>
    <dbReference type="NCBI Taxonomy" id="761193"/>
    <lineage>
        <taxon>Bacteria</taxon>
        <taxon>Pseudomonadati</taxon>
        <taxon>Bacteroidota</taxon>
        <taxon>Cytophagia</taxon>
        <taxon>Cytophagales</taxon>
        <taxon>Spirosomataceae</taxon>
        <taxon>Runella</taxon>
    </lineage>
</organism>
<evidence type="ECO:0000313" key="2">
    <source>
        <dbReference type="Proteomes" id="UP000000493"/>
    </source>
</evidence>
<dbReference type="EMBL" id="CP002859">
    <property type="protein sequence ID" value="AEI50771.1"/>
    <property type="molecule type" value="Genomic_DNA"/>
</dbReference>